<gene>
    <name evidence="1" type="ORF">T4B_11199</name>
</gene>
<proteinExistence type="predicted"/>
<dbReference type="Proteomes" id="UP000054805">
    <property type="component" value="Unassembled WGS sequence"/>
</dbReference>
<name>A0A0V1GMG3_TRIPS</name>
<evidence type="ECO:0000313" key="1">
    <source>
        <dbReference type="EMBL" id="KRY99407.1"/>
    </source>
</evidence>
<keyword evidence="2" id="KW-1185">Reference proteome</keyword>
<protein>
    <submittedName>
        <fullName evidence="1">Uncharacterized protein</fullName>
    </submittedName>
</protein>
<accession>A0A0V1GMG3</accession>
<evidence type="ECO:0000313" key="2">
    <source>
        <dbReference type="Proteomes" id="UP000054805"/>
    </source>
</evidence>
<reference evidence="1 2" key="1">
    <citation type="submission" date="2015-01" db="EMBL/GenBank/DDBJ databases">
        <title>Evolution of Trichinella species and genotypes.</title>
        <authorList>
            <person name="Korhonen P.K."/>
            <person name="Edoardo P."/>
            <person name="Giuseppe L.R."/>
            <person name="Gasser R.B."/>
        </authorList>
    </citation>
    <scope>NUCLEOTIDE SEQUENCE [LARGE SCALE GENOMIC DNA]</scope>
    <source>
        <strain evidence="1">ISS588</strain>
    </source>
</reference>
<sequence>MINTDYSDPEDIAESEAYPSISNTELRLAFRMAIFGRYLLYETLREMLYSLCTLTGDFFHRMRKTAFADLQRLVQSSSPRTKYQPSVCEKLDSSFESTVYRVGTVDSKTENLNLRAAILNAIVQSYVIPSLST</sequence>
<organism evidence="1 2">
    <name type="scientific">Trichinella pseudospiralis</name>
    <name type="common">Parasitic roundworm</name>
    <dbReference type="NCBI Taxonomy" id="6337"/>
    <lineage>
        <taxon>Eukaryota</taxon>
        <taxon>Metazoa</taxon>
        <taxon>Ecdysozoa</taxon>
        <taxon>Nematoda</taxon>
        <taxon>Enoplea</taxon>
        <taxon>Dorylaimia</taxon>
        <taxon>Trichinellida</taxon>
        <taxon>Trichinellidae</taxon>
        <taxon>Trichinella</taxon>
    </lineage>
</organism>
<dbReference type="AlphaFoldDB" id="A0A0V1GMG3"/>
<comment type="caution">
    <text evidence="1">The sequence shown here is derived from an EMBL/GenBank/DDBJ whole genome shotgun (WGS) entry which is preliminary data.</text>
</comment>
<dbReference type="EMBL" id="JYDS01001211">
    <property type="protein sequence ID" value="KRY99407.1"/>
    <property type="molecule type" value="Genomic_DNA"/>
</dbReference>